<dbReference type="InterPro" id="IPR008271">
    <property type="entry name" value="Ser/Thr_kinase_AS"/>
</dbReference>
<dbReference type="InterPro" id="IPR011009">
    <property type="entry name" value="Kinase-like_dom_sf"/>
</dbReference>
<evidence type="ECO:0000256" key="1">
    <source>
        <dbReference type="ARBA" id="ARBA00022737"/>
    </source>
</evidence>
<accession>A0A9N9Q2H1</accession>
<evidence type="ECO:0000256" key="4">
    <source>
        <dbReference type="ARBA" id="ARBA00022840"/>
    </source>
</evidence>
<dbReference type="Pfam" id="PF13374">
    <property type="entry name" value="TPR_10"/>
    <property type="match status" value="2"/>
</dbReference>
<keyword evidence="2 5" id="KW-0547">Nucleotide-binding</keyword>
<dbReference type="AlphaFoldDB" id="A0A9N9Q2H1"/>
<dbReference type="GO" id="GO:0005524">
    <property type="term" value="F:ATP binding"/>
    <property type="evidence" value="ECO:0007669"/>
    <property type="project" value="UniProtKB-UniRule"/>
</dbReference>
<dbReference type="InterPro" id="IPR017441">
    <property type="entry name" value="Protein_kinase_ATP_BS"/>
</dbReference>
<dbReference type="PANTHER" id="PTHR45641">
    <property type="entry name" value="TETRATRICOPEPTIDE REPEAT PROTEIN (AFU_ORTHOLOGUE AFUA_6G03870)"/>
    <property type="match status" value="1"/>
</dbReference>
<dbReference type="OrthoDB" id="5986190at2759"/>
<dbReference type="GO" id="GO:0004672">
    <property type="term" value="F:protein kinase activity"/>
    <property type="evidence" value="ECO:0007669"/>
    <property type="project" value="InterPro"/>
</dbReference>
<dbReference type="InterPro" id="IPR011990">
    <property type="entry name" value="TPR-like_helical_dom_sf"/>
</dbReference>
<keyword evidence="9" id="KW-1185">Reference proteome</keyword>
<dbReference type="SMART" id="SM00220">
    <property type="entry name" value="S_TKc"/>
    <property type="match status" value="1"/>
</dbReference>
<dbReference type="EMBL" id="CAJVRM010000208">
    <property type="protein sequence ID" value="CAG8977220.1"/>
    <property type="molecule type" value="Genomic_DNA"/>
</dbReference>
<dbReference type="PROSITE" id="PS00107">
    <property type="entry name" value="PROTEIN_KINASE_ATP"/>
    <property type="match status" value="1"/>
</dbReference>
<keyword evidence="3" id="KW-0802">TPR repeat</keyword>
<feature type="compositionally biased region" description="Basic residues" evidence="6">
    <location>
        <begin position="1"/>
        <end position="11"/>
    </location>
</feature>
<dbReference type="InterPro" id="IPR019734">
    <property type="entry name" value="TPR_rpt"/>
</dbReference>
<dbReference type="InterPro" id="IPR000719">
    <property type="entry name" value="Prot_kinase_dom"/>
</dbReference>
<comment type="caution">
    <text evidence="8">The sequence shown here is derived from an EMBL/GenBank/DDBJ whole genome shotgun (WGS) entry which is preliminary data.</text>
</comment>
<dbReference type="PANTHER" id="PTHR45641:SF19">
    <property type="entry name" value="NEPHROCYSTIN-3"/>
    <property type="match status" value="1"/>
</dbReference>
<dbReference type="Proteomes" id="UP000701801">
    <property type="component" value="Unassembled WGS sequence"/>
</dbReference>
<feature type="compositionally biased region" description="Low complexity" evidence="6">
    <location>
        <begin position="12"/>
        <end position="23"/>
    </location>
</feature>
<gene>
    <name evidence="8" type="ORF">HYALB_00007916</name>
</gene>
<dbReference type="SUPFAM" id="SSF56112">
    <property type="entry name" value="Protein kinase-like (PK-like)"/>
    <property type="match status" value="1"/>
</dbReference>
<feature type="domain" description="Protein kinase" evidence="7">
    <location>
        <begin position="50"/>
        <end position="357"/>
    </location>
</feature>
<feature type="binding site" evidence="5">
    <location>
        <position position="78"/>
    </location>
    <ligand>
        <name>ATP</name>
        <dbReference type="ChEBI" id="CHEBI:30616"/>
    </ligand>
</feature>
<protein>
    <recommendedName>
        <fullName evidence="7">Protein kinase domain-containing protein</fullName>
    </recommendedName>
</protein>
<evidence type="ECO:0000256" key="5">
    <source>
        <dbReference type="PROSITE-ProRule" id="PRU10141"/>
    </source>
</evidence>
<evidence type="ECO:0000256" key="6">
    <source>
        <dbReference type="SAM" id="MobiDB-lite"/>
    </source>
</evidence>
<sequence>MPTRKISRASRRPAAAGPQQAGSTSESASPIDFLAILKENGVSLLPISSYKSLGILGRGLSGVIQQSIADVATFLAFKEGIPSKLRQDTNKDHDWRSLITQIRILQHPLIRASSHIIDLLGVALYVNPTTSRDRRALPLLVTSKVNRGDLSVILHNEQEDMLTENGRMRLLAMVAESVQILHACGITHGDIKPDNFLINEAERGQVKCFLTDFGSSSIRGQKRFPTMSEPWNAPELENAHQVLRFDELVQTDIFSFGLVCIHLLLPLEEPKSASLCLLRSPGWQDNEWKQFINKVKGIKRGDSGDSLASLLLNITEKSKQSTDAKELLQTLVKTTISPQPGKSFNIKTNGPANPPPLAYRSPALNHSEHCVFDFANTLTELDDTDYVLRANITQDLVNKAIRSFCTNCKLVHAFNLAVCHTIGFGCCQNREVAQQWLETSRRTPEHLASDIERIGSAYEVTRGVDQNVLNTIGIGFLVSANRTEEYQTSGRLPEACQSLKDEIQAREGSFGAYHCSLARLNSELALVLKAQNHPGEAQKYQQEAVDILVRNVGERHPSCLLANIELAGIFADRGWLRRAVDLQKKVQAALNEGLGTDHPETITALQRLGTSLTWMGELREAEEAFGKVVSVRNKILSPTHPLTVRAELSLAYSLGAQGLLSKASDLMETIDGKLSNLLAGDDFTRALLCHSKAILYNELNSKDGATREIIEALSALDKLKLPADDILRLTVLETKAMIHGACQQWNEEETVLRGILDAQNYLDQNNRGLSAVKYRLAQNLLSQTRLDEASTVAHEVIDASGGDVAIDPIYFMACVDISATVLSFQGLLEEAQKERQNLLVSCKAKFGEDNPLTLDDMHALASFFAEKGEYDKAQHHYQQALEFLRKVDQPGKDAVRIGRSLALAYCEQTEYEDARKQCEEAIVWATNAVGEKHVETLTLYNVLLRTYTQMGSYSEAEDLYLTRLKENCQGTKVEIYVKQNMVILQRKQERWEEAAEFIADVHRLAKLTYGKLHPDLLKVEGEILSDNLDRAETITNELENAVLSNIRLKKEILGTRSHSTIITMVDLAYAYAGNGLFGDSEKMLKEILDIGDLETLLTPGWYAWLLGKLGKIYFRMNRLQDAENAERKSLAIRQRNFSDCHRDVLLSMSNLAATLKAQNKYSEAEGYLRRVIKACEGMQMDNARWSFKLLKSRIGLAAVLFFQNKLPESVVIYLDTIEYAEHCGYPSDIVNVWKEDLQHVFQEMKNQEAVA</sequence>
<reference evidence="8" key="1">
    <citation type="submission" date="2021-07" db="EMBL/GenBank/DDBJ databases">
        <authorList>
            <person name="Durling M."/>
        </authorList>
    </citation>
    <scope>NUCLEOTIDE SEQUENCE</scope>
</reference>
<dbReference type="PROSITE" id="PS00108">
    <property type="entry name" value="PROTEIN_KINASE_ST"/>
    <property type="match status" value="1"/>
</dbReference>
<evidence type="ECO:0000256" key="3">
    <source>
        <dbReference type="ARBA" id="ARBA00022803"/>
    </source>
</evidence>
<evidence type="ECO:0000313" key="8">
    <source>
        <dbReference type="EMBL" id="CAG8977220.1"/>
    </source>
</evidence>
<dbReference type="Gene3D" id="1.10.510.10">
    <property type="entry name" value="Transferase(Phosphotransferase) domain 1"/>
    <property type="match status" value="1"/>
</dbReference>
<feature type="region of interest" description="Disordered" evidence="6">
    <location>
        <begin position="1"/>
        <end position="26"/>
    </location>
</feature>
<dbReference type="SMART" id="SM00028">
    <property type="entry name" value="TPR"/>
    <property type="match status" value="7"/>
</dbReference>
<dbReference type="Gene3D" id="1.25.40.10">
    <property type="entry name" value="Tetratricopeptide repeat domain"/>
    <property type="match status" value="3"/>
</dbReference>
<keyword evidence="4 5" id="KW-0067">ATP-binding</keyword>
<organism evidence="8 9">
    <name type="scientific">Hymenoscyphus albidus</name>
    <dbReference type="NCBI Taxonomy" id="595503"/>
    <lineage>
        <taxon>Eukaryota</taxon>
        <taxon>Fungi</taxon>
        <taxon>Dikarya</taxon>
        <taxon>Ascomycota</taxon>
        <taxon>Pezizomycotina</taxon>
        <taxon>Leotiomycetes</taxon>
        <taxon>Helotiales</taxon>
        <taxon>Helotiaceae</taxon>
        <taxon>Hymenoscyphus</taxon>
    </lineage>
</organism>
<proteinExistence type="predicted"/>
<dbReference type="PROSITE" id="PS50011">
    <property type="entry name" value="PROTEIN_KINASE_DOM"/>
    <property type="match status" value="1"/>
</dbReference>
<keyword evidence="1" id="KW-0677">Repeat</keyword>
<dbReference type="SUPFAM" id="SSF48452">
    <property type="entry name" value="TPR-like"/>
    <property type="match status" value="4"/>
</dbReference>
<name>A0A9N9Q2H1_9HELO</name>
<dbReference type="Pfam" id="PF00069">
    <property type="entry name" value="Pkinase"/>
    <property type="match status" value="1"/>
</dbReference>
<evidence type="ECO:0000313" key="9">
    <source>
        <dbReference type="Proteomes" id="UP000701801"/>
    </source>
</evidence>
<evidence type="ECO:0000259" key="7">
    <source>
        <dbReference type="PROSITE" id="PS50011"/>
    </source>
</evidence>
<evidence type="ECO:0000256" key="2">
    <source>
        <dbReference type="ARBA" id="ARBA00022741"/>
    </source>
</evidence>
<dbReference type="Pfam" id="PF13424">
    <property type="entry name" value="TPR_12"/>
    <property type="match status" value="3"/>
</dbReference>